<evidence type="ECO:0000256" key="6">
    <source>
        <dbReference type="SAM" id="Phobius"/>
    </source>
</evidence>
<reference evidence="7" key="1">
    <citation type="submission" date="2024-05" db="EMBL/GenBank/DDBJ databases">
        <title>Isolation and characterization of Sporomusa carbonis sp. nov., a carboxydotrophic hydrogenogen in the genus of Sporomusa isolated from a charcoal burning pile.</title>
        <authorList>
            <person name="Boeer T."/>
            <person name="Rosenbaum F."/>
            <person name="Eysell L."/>
            <person name="Mueller V."/>
            <person name="Daniel R."/>
            <person name="Poehlein A."/>
        </authorList>
    </citation>
    <scope>NUCLEOTIDE SEQUENCE [LARGE SCALE GENOMIC DNA]</scope>
    <source>
        <strain evidence="7">DSM 3132</strain>
    </source>
</reference>
<evidence type="ECO:0000256" key="4">
    <source>
        <dbReference type="ARBA" id="ARBA00022989"/>
    </source>
</evidence>
<keyword evidence="8" id="KW-1185">Reference proteome</keyword>
<feature type="transmembrane region" description="Helical" evidence="6">
    <location>
        <begin position="117"/>
        <end position="143"/>
    </location>
</feature>
<name>A0ABZ3IZ16_SPOA4</name>
<feature type="transmembrane region" description="Helical" evidence="6">
    <location>
        <begin position="192"/>
        <end position="210"/>
    </location>
</feature>
<dbReference type="PIRSF" id="PIRSF006324">
    <property type="entry name" value="LeuE"/>
    <property type="match status" value="1"/>
</dbReference>
<evidence type="ECO:0000256" key="3">
    <source>
        <dbReference type="ARBA" id="ARBA00022692"/>
    </source>
</evidence>
<evidence type="ECO:0000256" key="5">
    <source>
        <dbReference type="ARBA" id="ARBA00023136"/>
    </source>
</evidence>
<dbReference type="EMBL" id="CP155571">
    <property type="protein sequence ID" value="XFO71334.1"/>
    <property type="molecule type" value="Genomic_DNA"/>
</dbReference>
<keyword evidence="5 6" id="KW-0472">Membrane</keyword>
<proteinExistence type="predicted"/>
<feature type="transmembrane region" description="Helical" evidence="6">
    <location>
        <begin position="45"/>
        <end position="69"/>
    </location>
</feature>
<evidence type="ECO:0000313" key="8">
    <source>
        <dbReference type="Proteomes" id="UP000216052"/>
    </source>
</evidence>
<sequence>MEMANIHLHNVMYFTVTSLALVLMPGPNTLYVLSRGITQGRKAAVISAFGASTGDLLYALFAALGLVVVLQQSAMLYDVIKTCGAAYLLLIGIQTIKSKGSLTENVELTKETTITKMFMKGFLTSALNPKTALFFMSFLPQFIDVNSEAAGVTMLAYGFIFFVLGLIVLISYALLSSVVRQWLVSKQRLEQYFRWVTGTIFVALGIRMMMPEQR</sequence>
<feature type="transmembrane region" description="Helical" evidence="6">
    <location>
        <begin position="155"/>
        <end position="180"/>
    </location>
</feature>
<keyword evidence="2" id="KW-1003">Cell membrane</keyword>
<dbReference type="PANTHER" id="PTHR30086">
    <property type="entry name" value="ARGININE EXPORTER PROTEIN ARGO"/>
    <property type="match status" value="1"/>
</dbReference>
<dbReference type="PANTHER" id="PTHR30086:SF20">
    <property type="entry name" value="ARGININE EXPORTER PROTEIN ARGO-RELATED"/>
    <property type="match status" value="1"/>
</dbReference>
<accession>A0ABZ3IZ16</accession>
<comment type="subcellular location">
    <subcellularLocation>
        <location evidence="1">Cell membrane</location>
        <topology evidence="1">Multi-pass membrane protein</topology>
    </subcellularLocation>
</comment>
<evidence type="ECO:0000313" key="7">
    <source>
        <dbReference type="EMBL" id="XFO71334.1"/>
    </source>
</evidence>
<keyword evidence="4 6" id="KW-1133">Transmembrane helix</keyword>
<gene>
    <name evidence="7" type="primary">leuE</name>
    <name evidence="7" type="ORF">SPACI_013490</name>
</gene>
<protein>
    <submittedName>
        <fullName evidence="7">Leucine efflux protein</fullName>
    </submittedName>
</protein>
<organism evidence="7 8">
    <name type="scientific">Sporomusa acidovorans (strain ATCC 49682 / DSM 3132 / Mol)</name>
    <dbReference type="NCBI Taxonomy" id="1123286"/>
    <lineage>
        <taxon>Bacteria</taxon>
        <taxon>Bacillati</taxon>
        <taxon>Bacillota</taxon>
        <taxon>Negativicutes</taxon>
        <taxon>Selenomonadales</taxon>
        <taxon>Sporomusaceae</taxon>
        <taxon>Sporomusa</taxon>
    </lineage>
</organism>
<dbReference type="Pfam" id="PF01810">
    <property type="entry name" value="LysE"/>
    <property type="match status" value="1"/>
</dbReference>
<dbReference type="Proteomes" id="UP000216052">
    <property type="component" value="Chromosome"/>
</dbReference>
<evidence type="ECO:0000256" key="2">
    <source>
        <dbReference type="ARBA" id="ARBA00022475"/>
    </source>
</evidence>
<feature type="transmembrane region" description="Helical" evidence="6">
    <location>
        <begin position="12"/>
        <end position="33"/>
    </location>
</feature>
<evidence type="ECO:0000256" key="1">
    <source>
        <dbReference type="ARBA" id="ARBA00004651"/>
    </source>
</evidence>
<keyword evidence="3 6" id="KW-0812">Transmembrane</keyword>
<dbReference type="InterPro" id="IPR001123">
    <property type="entry name" value="LeuE-type"/>
</dbReference>